<dbReference type="GO" id="GO:0009401">
    <property type="term" value="P:phosphoenolpyruvate-dependent sugar phosphotransferase system"/>
    <property type="evidence" value="ECO:0007669"/>
    <property type="project" value="UniProtKB-KW"/>
</dbReference>
<evidence type="ECO:0000313" key="16">
    <source>
        <dbReference type="Proteomes" id="UP000225379"/>
    </source>
</evidence>
<feature type="domain" description="PTS EIIB type-1" evidence="13">
    <location>
        <begin position="407"/>
        <end position="489"/>
    </location>
</feature>
<feature type="transmembrane region" description="Helical" evidence="12">
    <location>
        <begin position="112"/>
        <end position="128"/>
    </location>
</feature>
<dbReference type="Pfam" id="PF02378">
    <property type="entry name" value="PTS_EIIC"/>
    <property type="match status" value="1"/>
</dbReference>
<feature type="transmembrane region" description="Helical" evidence="12">
    <location>
        <begin position="20"/>
        <end position="39"/>
    </location>
</feature>
<feature type="transmembrane region" description="Helical" evidence="12">
    <location>
        <begin position="269"/>
        <end position="287"/>
    </location>
</feature>
<dbReference type="InterPro" id="IPR013013">
    <property type="entry name" value="PTS_EIIC_1"/>
</dbReference>
<feature type="transmembrane region" description="Helical" evidence="12">
    <location>
        <begin position="293"/>
        <end position="317"/>
    </location>
</feature>
<dbReference type="GO" id="GO:0008982">
    <property type="term" value="F:protein-N(PI)-phosphohistidine-sugar phosphotransferase activity"/>
    <property type="evidence" value="ECO:0007669"/>
    <property type="project" value="InterPro"/>
</dbReference>
<keyword evidence="16" id="KW-1185">Reference proteome</keyword>
<dbReference type="Proteomes" id="UP000225379">
    <property type="component" value="Unassembled WGS sequence"/>
</dbReference>
<evidence type="ECO:0000256" key="7">
    <source>
        <dbReference type="ARBA" id="ARBA00022692"/>
    </source>
</evidence>
<evidence type="ECO:0000256" key="3">
    <source>
        <dbReference type="ARBA" id="ARBA00022475"/>
    </source>
</evidence>
<comment type="caution">
    <text evidence="15">The sequence shown here is derived from an EMBL/GenBank/DDBJ whole genome shotgun (WGS) entry which is preliminary data.</text>
</comment>
<dbReference type="GO" id="GO:0016301">
    <property type="term" value="F:kinase activity"/>
    <property type="evidence" value="ECO:0007669"/>
    <property type="project" value="UniProtKB-KW"/>
</dbReference>
<dbReference type="InterPro" id="IPR003352">
    <property type="entry name" value="PTS_EIIC"/>
</dbReference>
<feature type="active site" description="Phosphocysteine intermediate; for EIIB activity" evidence="11">
    <location>
        <position position="429"/>
    </location>
</feature>
<dbReference type="GO" id="GO:0015572">
    <property type="term" value="F:N-acetylglucosamine transmembrane transporter activity"/>
    <property type="evidence" value="ECO:0007669"/>
    <property type="project" value="InterPro"/>
</dbReference>
<keyword evidence="6" id="KW-0598">Phosphotransferase system</keyword>
<evidence type="ECO:0000313" key="15">
    <source>
        <dbReference type="EMBL" id="PGH56879.1"/>
    </source>
</evidence>
<organism evidence="15 16">
    <name type="scientific">Azospirillum palustre</name>
    <dbReference type="NCBI Taxonomy" id="2044885"/>
    <lineage>
        <taxon>Bacteria</taxon>
        <taxon>Pseudomonadati</taxon>
        <taxon>Pseudomonadota</taxon>
        <taxon>Alphaproteobacteria</taxon>
        <taxon>Rhodospirillales</taxon>
        <taxon>Azospirillaceae</taxon>
        <taxon>Azospirillum</taxon>
    </lineage>
</organism>
<dbReference type="GO" id="GO:0019866">
    <property type="term" value="C:organelle inner membrane"/>
    <property type="evidence" value="ECO:0007669"/>
    <property type="project" value="InterPro"/>
</dbReference>
<dbReference type="CDD" id="cd00212">
    <property type="entry name" value="PTS_IIB_glc"/>
    <property type="match status" value="1"/>
</dbReference>
<dbReference type="OrthoDB" id="7571469at2"/>
<feature type="transmembrane region" description="Helical" evidence="12">
    <location>
        <begin position="346"/>
        <end position="367"/>
    </location>
</feature>
<feature type="transmembrane region" description="Helical" evidence="12">
    <location>
        <begin position="148"/>
        <end position="168"/>
    </location>
</feature>
<dbReference type="GO" id="GO:0090563">
    <property type="term" value="F:protein-phosphocysteine-sugar phosphotransferase activity"/>
    <property type="evidence" value="ECO:0007669"/>
    <property type="project" value="TreeGrafter"/>
</dbReference>
<keyword evidence="8" id="KW-0418">Kinase</keyword>
<dbReference type="PROSITE" id="PS01035">
    <property type="entry name" value="PTS_EIIB_TYPE_1_CYS"/>
    <property type="match status" value="1"/>
</dbReference>
<feature type="transmembrane region" description="Helical" evidence="12">
    <location>
        <begin position="174"/>
        <end position="192"/>
    </location>
</feature>
<dbReference type="PANTHER" id="PTHR30009:SF4">
    <property type="entry name" value="PTS SYSTEM N-ACETYLGLUCOSAMINE-SPECIFIC EIICBA COMPONENT"/>
    <property type="match status" value="1"/>
</dbReference>
<feature type="transmembrane region" description="Helical" evidence="12">
    <location>
        <begin position="237"/>
        <end position="257"/>
    </location>
</feature>
<evidence type="ECO:0000256" key="12">
    <source>
        <dbReference type="SAM" id="Phobius"/>
    </source>
</evidence>
<dbReference type="InterPro" id="IPR050429">
    <property type="entry name" value="PTS_Glucose_EIICBA"/>
</dbReference>
<dbReference type="InterPro" id="IPR010974">
    <property type="entry name" value="PTS_IIBC_nag"/>
</dbReference>
<accession>A0A2B8BGN1</accession>
<keyword evidence="3" id="KW-1003">Cell membrane</keyword>
<dbReference type="RefSeq" id="WP_098736331.1">
    <property type="nucleotide sequence ID" value="NZ_PDKW01000040.1"/>
</dbReference>
<evidence type="ECO:0000256" key="1">
    <source>
        <dbReference type="ARBA" id="ARBA00004651"/>
    </source>
</evidence>
<feature type="transmembrane region" description="Helical" evidence="12">
    <location>
        <begin position="78"/>
        <end position="100"/>
    </location>
</feature>
<evidence type="ECO:0000256" key="6">
    <source>
        <dbReference type="ARBA" id="ARBA00022683"/>
    </source>
</evidence>
<keyword evidence="2" id="KW-0813">Transport</keyword>
<dbReference type="AlphaFoldDB" id="A0A2B8BGN1"/>
<evidence type="ECO:0000256" key="9">
    <source>
        <dbReference type="ARBA" id="ARBA00022989"/>
    </source>
</evidence>
<keyword evidence="7 12" id="KW-0812">Transmembrane</keyword>
<dbReference type="PROSITE" id="PS51098">
    <property type="entry name" value="PTS_EIIB_TYPE_1"/>
    <property type="match status" value="1"/>
</dbReference>
<dbReference type="PROSITE" id="PS51103">
    <property type="entry name" value="PTS_EIIC_TYPE_1"/>
    <property type="match status" value="1"/>
</dbReference>
<dbReference type="PANTHER" id="PTHR30009">
    <property type="entry name" value="CYTOCHROME C-TYPE SYNTHESIS PROTEIN AND PTS TRANSMEMBRANE COMPONENT"/>
    <property type="match status" value="1"/>
</dbReference>
<dbReference type="GO" id="GO:0015764">
    <property type="term" value="P:N-acetylglucosamine transport"/>
    <property type="evidence" value="ECO:0007669"/>
    <property type="project" value="TreeGrafter"/>
</dbReference>
<evidence type="ECO:0000256" key="2">
    <source>
        <dbReference type="ARBA" id="ARBA00022448"/>
    </source>
</evidence>
<keyword evidence="4" id="KW-0762">Sugar transport</keyword>
<dbReference type="NCBIfam" id="TIGR00826">
    <property type="entry name" value="EIIB_glc"/>
    <property type="match status" value="1"/>
</dbReference>
<gene>
    <name evidence="15" type="ORF">CRT60_10210</name>
</gene>
<evidence type="ECO:0000256" key="5">
    <source>
        <dbReference type="ARBA" id="ARBA00022679"/>
    </source>
</evidence>
<dbReference type="Pfam" id="PF00367">
    <property type="entry name" value="PTS_EIIB"/>
    <property type="match status" value="1"/>
</dbReference>
<dbReference type="InterPro" id="IPR018113">
    <property type="entry name" value="PTrfase_EIIB_Cys"/>
</dbReference>
<dbReference type="InterPro" id="IPR001996">
    <property type="entry name" value="PTS_IIB_1"/>
</dbReference>
<dbReference type="EMBL" id="PDKW01000040">
    <property type="protein sequence ID" value="PGH56879.1"/>
    <property type="molecule type" value="Genomic_DNA"/>
</dbReference>
<evidence type="ECO:0000256" key="10">
    <source>
        <dbReference type="ARBA" id="ARBA00023136"/>
    </source>
</evidence>
<keyword evidence="5" id="KW-0808">Transferase</keyword>
<name>A0A2B8BGN1_9PROT</name>
<protein>
    <submittedName>
        <fullName evidence="15">PTS N-acetyl-D-glucosamine transporter</fullName>
    </submittedName>
</protein>
<feature type="domain" description="PTS EIIC type-1" evidence="14">
    <location>
        <begin position="8"/>
        <end position="379"/>
    </location>
</feature>
<sequence length="491" mass="51149">MSADRLSGDRFSGVQRLGRALMLPIAVLPIAGLLLRIGQPDLLNIAFIAAAGDAVFSNLGVLFAVGIAIGFARENHGAAGLAGAVGYFVAVKGAVVLSGVAPELVAKMSSRISIPVGILIGIIAGQLYNKYKDIKLPDYLAFFGGRRFVPIVTGLAALGIALVFGYGWPVVDSGLTALTTGVLGLGEFGLFLYGVLNRILIITGLHHIINNIAWFLLGDYQGVTGDLNRFFKGDPTAGAFMAGFFPVMMFGLPAACLAMYHTAKPENRAAVGGVLLSMALTAFLTGVTEPVEFAFIFLAPVLFAVHAVLTGLSMVLMDVLNVKLGFGFSAGLFDYVLNYGKATNPILLLPVGAAYFAIYYGLFRFVIQRFDLKTLGRDDIAIPAGQAPAAAAIRPATVSAASASAVSDRAGAYVAALGGAGNLRSVEACTTRLRLNVADASRVNEVELKRIGARGVVKPSANSVQVIVGPIADQLAGEIQDSLNASAGLRV</sequence>
<feature type="transmembrane region" description="Helical" evidence="12">
    <location>
        <begin position="45"/>
        <end position="71"/>
    </location>
</feature>
<dbReference type="GO" id="GO:0005886">
    <property type="term" value="C:plasma membrane"/>
    <property type="evidence" value="ECO:0007669"/>
    <property type="project" value="UniProtKB-SubCell"/>
</dbReference>
<dbReference type="InterPro" id="IPR036878">
    <property type="entry name" value="Glu_permease_IIB"/>
</dbReference>
<keyword evidence="10 12" id="KW-0472">Membrane</keyword>
<evidence type="ECO:0000259" key="14">
    <source>
        <dbReference type="PROSITE" id="PS51103"/>
    </source>
</evidence>
<evidence type="ECO:0000256" key="11">
    <source>
        <dbReference type="PROSITE-ProRule" id="PRU00421"/>
    </source>
</evidence>
<evidence type="ECO:0000256" key="4">
    <source>
        <dbReference type="ARBA" id="ARBA00022597"/>
    </source>
</evidence>
<dbReference type="NCBIfam" id="TIGR01998">
    <property type="entry name" value="PTS-II-BC-nag"/>
    <property type="match status" value="1"/>
</dbReference>
<reference evidence="16" key="1">
    <citation type="submission" date="2017-10" db="EMBL/GenBank/DDBJ databases">
        <authorList>
            <person name="Kravchenko I.K."/>
            <person name="Grouzdev D.S."/>
        </authorList>
    </citation>
    <scope>NUCLEOTIDE SEQUENCE [LARGE SCALE GENOMIC DNA]</scope>
    <source>
        <strain evidence="16">B2</strain>
    </source>
</reference>
<dbReference type="SUPFAM" id="SSF55604">
    <property type="entry name" value="Glucose permease domain IIB"/>
    <property type="match status" value="1"/>
</dbReference>
<keyword evidence="9 12" id="KW-1133">Transmembrane helix</keyword>
<comment type="subcellular location">
    <subcellularLocation>
        <location evidence="1">Cell membrane</location>
        <topology evidence="1">Multi-pass membrane protein</topology>
    </subcellularLocation>
</comment>
<dbReference type="Gene3D" id="3.30.1360.60">
    <property type="entry name" value="Glucose permease domain IIB"/>
    <property type="match status" value="1"/>
</dbReference>
<evidence type="ECO:0000256" key="8">
    <source>
        <dbReference type="ARBA" id="ARBA00022777"/>
    </source>
</evidence>
<proteinExistence type="predicted"/>
<evidence type="ECO:0000259" key="13">
    <source>
        <dbReference type="PROSITE" id="PS51098"/>
    </source>
</evidence>